<feature type="repeat" description="PPR" evidence="5">
    <location>
        <begin position="942"/>
        <end position="976"/>
    </location>
</feature>
<dbReference type="InterPro" id="IPR019783">
    <property type="entry name" value="SDO1/SBDS_N"/>
</dbReference>
<feature type="region of interest" description="Disordered" evidence="6">
    <location>
        <begin position="107"/>
        <end position="126"/>
    </location>
</feature>
<evidence type="ECO:0000259" key="8">
    <source>
        <dbReference type="Pfam" id="PF23276"/>
    </source>
</evidence>
<dbReference type="Pfam" id="PF23276">
    <property type="entry name" value="TPR_24"/>
    <property type="match status" value="1"/>
</dbReference>
<dbReference type="Gene3D" id="1.25.40.10">
    <property type="entry name" value="Tetratricopeptide repeat domain"/>
    <property type="match status" value="4"/>
</dbReference>
<evidence type="ECO:0000313" key="10">
    <source>
        <dbReference type="Proteomes" id="UP000383932"/>
    </source>
</evidence>
<evidence type="ECO:0000259" key="7">
    <source>
        <dbReference type="Pfam" id="PF01172"/>
    </source>
</evidence>
<evidence type="ECO:0000256" key="6">
    <source>
        <dbReference type="SAM" id="MobiDB-lite"/>
    </source>
</evidence>
<sequence length="1353" mass="150839">MGKEVTAALYKPSSQSPEEFMVVVNPIEYDKYKRGALSLIADSFDVFHCSSGHTGKWGRASKQQLDAVFGTSKDVDVVQQILEKGVKKSVEGFSGNFGDVNMSRGSGDVHGRGSGHAELATTSKGPATIGSRTETYMLGSQAVLPSNACASYRRLVNIVSLMRFWANKPDANLPKSDTMGYFINNCAKYDIPAPTVHLAAGDPVVITARMLENSTRTSEIEKTFRSRYPDSHSRRALITYTTGLENRIFIHRSSKLRDLRRTIGSKAFSRHYASGSDPSSHQPLSDEVPNHKDENRDPEREDGQQKFSSDHTSIKESPQTNAHRTGESESGVINSPLSATTDRKFPEPTFQQDVTLSGGPVAQDLHHLVQQFVDLDYDTLRGEGARNLWDKITANHLVSQVPVYLMVRFAGAQADSILTSLHDSQSRAPDPRISFLGSVVDYLSTSHQPTGNEQIRLALVRVKYALLSDTSSAAAAQAELDNLWKLKSLDSPIFLAFVLHALRLIVQAFPDLSKTAELLVDYWEAVYPALVGLTRFSDQQPGAFHATSLLRQEVYKNFSNEIRPWPWLYRQFASWERKRAERLALLFLAYATSRKLAPELVNTYNMISQLGVVVPGRLLRQVIHVLIENRQFATALTALDADSLDSSDRKTHYRHRMRLAAAMGDPKTASDVYALMSKLQLANHIDQILLMQADATQGNAERVVALFNEIFHPDSGKAKSKPNRHHYSTVIAAYARCGDEAGASEWLERMAKAGIPPDRPVYNSILHTFALRNDITSVAAVLRRMKQSNIERDIRTITILVSMYARRGDPISAEQVIRQALTTPGFTPDRKLLNSLISAHVNAASWPGVIRVFDWMVSMQSIDFRPEIDTMNNVLKAYVYMGAPHSSVTRAFSRLKDFGLRPDARSYLMLIQSACDAGRMDLAWNAFNELEATATKRFNPVNAYILTLIMGGYLRNGDKIRARTIYEEMQARGIHPTAVSFRVILSAYANEYTEESLEAAERFMASLLESSPHPGEGWRKATTVRGDPIMAIFAPLLVAHGRLLQPAEVEAKFRQMLELGAEPSIESFTLLMDAYRRVGNIESVVEAWEQMYKFAVKDHHAHIESTQNPGDSIPVTSRRSSILCVGLSIYIDALSRAGRHQEIARTWQKARKDGFAFDAHNWNHLAIALARAGEPERAFEVVERVLIPYSQFTDRAVRARNRKSPTLLTEGDASIPTGNESQVTAVKPRERARVMRALNARGVESMLEEEETDPTDMIQSLHILYQISPTQNLWVPHERTLLELAGVVHRLKQGLMVTPQGSPGHESSTIDAVHSEEAYAILDRIKQTCPNALYASLTALTRARTVSPTFGDQ</sequence>
<comment type="function">
    <text evidence="3">Regulates mitochondrial small subunit maturation by controlling 15S rRNA 5'-end processing. Localizes to the 5' precursor of the 15S rRNA in a position that is subsequently occupied by mS47 in the mature yeast mtSSU. Uses structure and sequence-specific RNA recognition, binding to a single-stranded region of the precursor and specifically recognizing bases -6 to -1. The exchange of Ccm1 for mS47 is coupled to the irreversible removal of precursor rRNA that is accompanied by conformational changes of the mitoribosomal proteins uS5m and mS26. These conformational changes signal completion of 5'-end rRNA processing through protection of the mature 5'-end of the 15S rRNA and stabilization of mS47. The removal of the 5' precursor together with the dissociation of Ccm1 may be catalyzed by the 5'-3' exoribonuclease Pet127. Involved in the specific removal of group I introns in mitochondrial encoded transcripts.</text>
</comment>
<dbReference type="InterPro" id="IPR036786">
    <property type="entry name" value="Ribosome_mat_SBDS_N_sf"/>
</dbReference>
<feature type="compositionally biased region" description="Basic and acidic residues" evidence="6">
    <location>
        <begin position="288"/>
        <end position="314"/>
    </location>
</feature>
<evidence type="ECO:0000256" key="4">
    <source>
        <dbReference type="ARBA" id="ARBA00044511"/>
    </source>
</evidence>
<organism evidence="9 10">
    <name type="scientific">Ceratobasidium theobromae</name>
    <dbReference type="NCBI Taxonomy" id="1582974"/>
    <lineage>
        <taxon>Eukaryota</taxon>
        <taxon>Fungi</taxon>
        <taxon>Dikarya</taxon>
        <taxon>Basidiomycota</taxon>
        <taxon>Agaricomycotina</taxon>
        <taxon>Agaricomycetes</taxon>
        <taxon>Cantharellales</taxon>
        <taxon>Ceratobasidiaceae</taxon>
        <taxon>Ceratobasidium</taxon>
    </lineage>
</organism>
<feature type="domain" description="Pentatricopeptide repeat-containing protein-mitochondrial" evidence="8">
    <location>
        <begin position="719"/>
        <end position="812"/>
    </location>
</feature>
<name>A0A5N5QVY8_9AGAM</name>
<dbReference type="Proteomes" id="UP000383932">
    <property type="component" value="Unassembled WGS sequence"/>
</dbReference>
<feature type="compositionally biased region" description="Polar residues" evidence="6">
    <location>
        <begin position="331"/>
        <end position="340"/>
    </location>
</feature>
<evidence type="ECO:0000313" key="9">
    <source>
        <dbReference type="EMBL" id="KAB5595337.1"/>
    </source>
</evidence>
<dbReference type="EMBL" id="SSOP01000010">
    <property type="protein sequence ID" value="KAB5595337.1"/>
    <property type="molecule type" value="Genomic_DNA"/>
</dbReference>
<feature type="domain" description="Ribosome maturation protein SDO1/SBDS N-terminal" evidence="7">
    <location>
        <begin position="5"/>
        <end position="86"/>
    </location>
</feature>
<dbReference type="SUPFAM" id="SSF89895">
    <property type="entry name" value="FYSH domain"/>
    <property type="match status" value="1"/>
</dbReference>
<dbReference type="Pfam" id="PF13812">
    <property type="entry name" value="PPR_3"/>
    <property type="match status" value="1"/>
</dbReference>
<gene>
    <name evidence="9" type="ORF">CTheo_1209</name>
</gene>
<evidence type="ECO:0000256" key="5">
    <source>
        <dbReference type="PROSITE-ProRule" id="PRU00708"/>
    </source>
</evidence>
<keyword evidence="10" id="KW-1185">Reference proteome</keyword>
<feature type="repeat" description="PPR" evidence="5">
    <location>
        <begin position="723"/>
        <end position="757"/>
    </location>
</feature>
<dbReference type="OrthoDB" id="185373at2759"/>
<accession>A0A5N5QVY8</accession>
<dbReference type="SUPFAM" id="SSF48452">
    <property type="entry name" value="TPR-like"/>
    <property type="match status" value="1"/>
</dbReference>
<dbReference type="Pfam" id="PF01535">
    <property type="entry name" value="PPR"/>
    <property type="match status" value="1"/>
</dbReference>
<dbReference type="PROSITE" id="PS51375">
    <property type="entry name" value="PPR"/>
    <property type="match status" value="2"/>
</dbReference>
<reference evidence="9 10" key="1">
    <citation type="journal article" date="2019" name="Fungal Biol. Biotechnol.">
        <title>Draft genome sequence of fastidious pathogen Ceratobasidium theobromae, which causes vascular-streak dieback in Theobroma cacao.</title>
        <authorList>
            <person name="Ali S.S."/>
            <person name="Asman A."/>
            <person name="Shao J."/>
            <person name="Firmansyah A.P."/>
            <person name="Susilo A.W."/>
            <person name="Rosmana A."/>
            <person name="McMahon P."/>
            <person name="Junaid M."/>
            <person name="Guest D."/>
            <person name="Kheng T.Y."/>
            <person name="Meinhardt L.W."/>
            <person name="Bailey B.A."/>
        </authorList>
    </citation>
    <scope>NUCLEOTIDE SEQUENCE [LARGE SCALE GENOMIC DNA]</scope>
    <source>
        <strain evidence="9 10">CT2</strain>
    </source>
</reference>
<dbReference type="Gene3D" id="3.30.1250.10">
    <property type="entry name" value="Ribosome maturation protein SBDS, N-terminal domain"/>
    <property type="match status" value="1"/>
</dbReference>
<comment type="caution">
    <text evidence="9">The sequence shown here is derived from an EMBL/GenBank/DDBJ whole genome shotgun (WGS) entry which is preliminary data.</text>
</comment>
<dbReference type="InterPro" id="IPR057027">
    <property type="entry name" value="TPR_mt"/>
</dbReference>
<comment type="subunit">
    <text evidence="4">Binds to mitochondrial small subunit 15S rRNA.</text>
</comment>
<proteinExistence type="inferred from homology"/>
<evidence type="ECO:0000256" key="1">
    <source>
        <dbReference type="ARBA" id="ARBA00006192"/>
    </source>
</evidence>
<dbReference type="Pfam" id="PF01172">
    <property type="entry name" value="SBDS_N"/>
    <property type="match status" value="1"/>
</dbReference>
<dbReference type="NCBIfam" id="TIGR00756">
    <property type="entry name" value="PPR"/>
    <property type="match status" value="2"/>
</dbReference>
<dbReference type="PANTHER" id="PTHR47447:SF23">
    <property type="entry name" value="PENTACOTRIPEPTIDE-REPEAT REGION OF PRORP DOMAIN-CONTAINING PROTEIN"/>
    <property type="match status" value="1"/>
</dbReference>
<protein>
    <submittedName>
        <fullName evidence="9">PPR domain containing protein</fullName>
    </submittedName>
</protein>
<comment type="similarity">
    <text evidence="1">Belongs to the CCM1 family.</text>
</comment>
<dbReference type="InterPro" id="IPR002885">
    <property type="entry name" value="PPR_rpt"/>
</dbReference>
<dbReference type="InterPro" id="IPR011990">
    <property type="entry name" value="TPR-like_helical_dom_sf"/>
</dbReference>
<feature type="region of interest" description="Disordered" evidence="6">
    <location>
        <begin position="270"/>
        <end position="346"/>
    </location>
</feature>
<evidence type="ECO:0000256" key="2">
    <source>
        <dbReference type="ARBA" id="ARBA00022737"/>
    </source>
</evidence>
<evidence type="ECO:0000256" key="3">
    <source>
        <dbReference type="ARBA" id="ARBA00044493"/>
    </source>
</evidence>
<keyword evidence="2" id="KW-0677">Repeat</keyword>
<dbReference type="PANTHER" id="PTHR47447">
    <property type="entry name" value="OS03G0856100 PROTEIN"/>
    <property type="match status" value="1"/>
</dbReference>